<reference evidence="2 3" key="1">
    <citation type="journal article" date="2019" name="Sci. Rep.">
        <title>Orb-weaving spider Araneus ventricosus genome elucidates the spidroin gene catalogue.</title>
        <authorList>
            <person name="Kono N."/>
            <person name="Nakamura H."/>
            <person name="Ohtoshi R."/>
            <person name="Moran D.A.P."/>
            <person name="Shinohara A."/>
            <person name="Yoshida Y."/>
            <person name="Fujiwara M."/>
            <person name="Mori M."/>
            <person name="Tomita M."/>
            <person name="Arakawa K."/>
        </authorList>
    </citation>
    <scope>NUCLEOTIDE SEQUENCE [LARGE SCALE GENOMIC DNA]</scope>
</reference>
<sequence length="121" mass="13747">MRGFKLMAMRCVINGRMATTHLYFREIPPQHQQLKGFHRFSSIAMANSWSPEEARVLLFVLEITATLIVVLFHQSFETALQNSDKQSELNGEINETVINKIGTKTINRAQTPPYAKESPSP</sequence>
<evidence type="ECO:0000256" key="1">
    <source>
        <dbReference type="SAM" id="MobiDB-lite"/>
    </source>
</evidence>
<feature type="region of interest" description="Disordered" evidence="1">
    <location>
        <begin position="102"/>
        <end position="121"/>
    </location>
</feature>
<dbReference type="EMBL" id="BGPR01006679">
    <property type="protein sequence ID" value="GBN20980.1"/>
    <property type="molecule type" value="Genomic_DNA"/>
</dbReference>
<organism evidence="2 3">
    <name type="scientific">Araneus ventricosus</name>
    <name type="common">Orbweaver spider</name>
    <name type="synonym">Epeira ventricosa</name>
    <dbReference type="NCBI Taxonomy" id="182803"/>
    <lineage>
        <taxon>Eukaryota</taxon>
        <taxon>Metazoa</taxon>
        <taxon>Ecdysozoa</taxon>
        <taxon>Arthropoda</taxon>
        <taxon>Chelicerata</taxon>
        <taxon>Arachnida</taxon>
        <taxon>Araneae</taxon>
        <taxon>Araneomorphae</taxon>
        <taxon>Entelegynae</taxon>
        <taxon>Araneoidea</taxon>
        <taxon>Araneidae</taxon>
        <taxon>Araneus</taxon>
    </lineage>
</organism>
<evidence type="ECO:0000313" key="2">
    <source>
        <dbReference type="EMBL" id="GBN20980.1"/>
    </source>
</evidence>
<keyword evidence="3" id="KW-1185">Reference proteome</keyword>
<gene>
    <name evidence="2" type="ORF">AVEN_263900_1</name>
</gene>
<name>A0A4Y2M3H2_ARAVE</name>
<dbReference type="AlphaFoldDB" id="A0A4Y2M3H2"/>
<comment type="caution">
    <text evidence="2">The sequence shown here is derived from an EMBL/GenBank/DDBJ whole genome shotgun (WGS) entry which is preliminary data.</text>
</comment>
<proteinExistence type="predicted"/>
<protein>
    <submittedName>
        <fullName evidence="2">Uncharacterized protein</fullName>
    </submittedName>
</protein>
<evidence type="ECO:0000313" key="3">
    <source>
        <dbReference type="Proteomes" id="UP000499080"/>
    </source>
</evidence>
<dbReference type="Proteomes" id="UP000499080">
    <property type="component" value="Unassembled WGS sequence"/>
</dbReference>
<accession>A0A4Y2M3H2</accession>